<sequence length="35" mass="4125">MMFSLAYRCAQYASQANGYQLHHLCFIDKLFLINL</sequence>
<evidence type="ECO:0000313" key="1">
    <source>
        <dbReference type="EMBL" id="AHM80137.1"/>
    </source>
</evidence>
<proteinExistence type="predicted"/>
<gene>
    <name evidence="1" type="ORF">KPNJ2_03357</name>
</gene>
<accession>W8V1T1</accession>
<dbReference type="HOGENOM" id="CLU_3365424_0_0_6"/>
<dbReference type="AlphaFoldDB" id="W8V1T1"/>
<dbReference type="Proteomes" id="UP000019586">
    <property type="component" value="Chromosome"/>
</dbReference>
<organism evidence="1">
    <name type="scientific">Klebsiella pneumoniae 30684/NJST258_2</name>
    <dbReference type="NCBI Taxonomy" id="1420013"/>
    <lineage>
        <taxon>Bacteria</taxon>
        <taxon>Pseudomonadati</taxon>
        <taxon>Pseudomonadota</taxon>
        <taxon>Gammaproteobacteria</taxon>
        <taxon>Enterobacterales</taxon>
        <taxon>Enterobacteriaceae</taxon>
        <taxon>Klebsiella/Raoultella group</taxon>
        <taxon>Klebsiella</taxon>
        <taxon>Klebsiella pneumoniae complex</taxon>
    </lineage>
</organism>
<dbReference type="KEGG" id="kps:KPNJ2_03357"/>
<reference evidence="1" key="2">
    <citation type="submission" date="2014-03" db="EMBL/GenBank/DDBJ databases">
        <authorList>
            <person name="DeLeo F.R."/>
            <person name="Chen L."/>
            <person name="Porcella S.F."/>
            <person name="Martens C.A."/>
            <person name="Kobayashi S.D."/>
            <person name="Porter A.R."/>
            <person name="Chavda K.D."/>
            <person name="Jacob M."/>
            <person name="Mathema B."/>
            <person name="Olsen R.J."/>
            <person name="Musser J.M."/>
            <person name="Bonomo R."/>
            <person name="Kreiswirth B.N."/>
        </authorList>
    </citation>
    <scope>NUCLEOTIDE SEQUENCE</scope>
    <source>
        <strain evidence="1">30684/NJST258_2</strain>
    </source>
</reference>
<reference evidence="1" key="1">
    <citation type="journal article" date="2014" name="Proc. Natl. Acad. Sci. U.S.A.">
        <title>Molecular dissection of the evolution of carbapenem-resistant multilocus sequence type 258 Klebsiella pneumoniae.</title>
        <authorList>
            <person name="Deleo F.R."/>
            <person name="Chen L."/>
            <person name="Porcella S.F."/>
            <person name="Martens C.A."/>
            <person name="Kobayashi S.D."/>
            <person name="Porter A.R."/>
            <person name="Chavda K.D."/>
            <person name="Jacobs M.R."/>
            <person name="Mathema B."/>
            <person name="Olsen R.J."/>
            <person name="Bonomo R.A."/>
            <person name="Musser J.M."/>
            <person name="Kreiswirth B.N."/>
        </authorList>
    </citation>
    <scope>NUCLEOTIDE SEQUENCE [LARGE SCALE GENOMIC DNA]</scope>
    <source>
        <strain evidence="1">30684/NJST258_2</strain>
    </source>
</reference>
<protein>
    <submittedName>
        <fullName evidence="1">Uncharacterized protein</fullName>
    </submittedName>
</protein>
<dbReference type="EMBL" id="CP006918">
    <property type="protein sequence ID" value="AHM80137.1"/>
    <property type="molecule type" value="Genomic_DNA"/>
</dbReference>
<name>W8V1T1_KLEPN</name>